<dbReference type="AlphaFoldDB" id="A0ABD3NJ59"/>
<evidence type="ECO:0000313" key="3">
    <source>
        <dbReference type="Proteomes" id="UP001530400"/>
    </source>
</evidence>
<sequence length="671" mass="74948">MGSIASKVDPRIQVSVAASREELKLAEQCHHRRPSSSVDLKSRDRLNEGGFSEDSKTSQKSNTGRRGTKPKPSANIVPREKRQPLSLIKKSSINSNSNRRPSKQRRNKMSSGYTNKENINNFATQAPSSADGKQLLHSTAQQHSTSQRIQNKLRPVKKGTKTSDETYDRPAERANVESTERNKVPVDPPGHFGAMPLMPDAYNMYQGNPPSFASWAFQPAPNVGPSVHGWGMPPFLAPLADAVRHPFANFAAHHHNGAQYYGQPHPQPPTQHYESMEEEDADSFGPISENATAELKDDDDDMSDSDSVDLPSTFAPDYVVERIRSRRLIESLVEPKSPPNAKTVIQNRAITRSVAKAMKKNATEAAAVAHQAASPVSKAEAGIEYDADSTEPEVMTVLGKKVTMIDPVRKVFIIDLLSPEQCDHIRMMADNHTRRVYDESGPSAPVWRTCVVFSIVLLLDFASHIYSPLIIGTLYTYTKMDLPVCEIPKMREKYTESILLNVKRIVGEIFGKKKEALALRPRSWKEPHMLLYQAVDGKPHHTGIEMHYDGCDITWQAMLTRNDEYEGGGTYFRCLRKTILLRQGQVLVHPGAFLGFGIRCYALLIYHAHCRPVYTNCIAGELYHKGLDITYGIRCLLVCFTDGFSPKILDDSKAENDNIEYEKNTVLYGGD</sequence>
<proteinExistence type="predicted"/>
<feature type="region of interest" description="Disordered" evidence="1">
    <location>
        <begin position="258"/>
        <end position="284"/>
    </location>
</feature>
<protein>
    <submittedName>
        <fullName evidence="2">Uncharacterized protein</fullName>
    </submittedName>
</protein>
<evidence type="ECO:0000256" key="1">
    <source>
        <dbReference type="SAM" id="MobiDB-lite"/>
    </source>
</evidence>
<feature type="compositionally biased region" description="Polar residues" evidence="1">
    <location>
        <begin position="109"/>
        <end position="128"/>
    </location>
</feature>
<feature type="compositionally biased region" description="Low complexity" evidence="1">
    <location>
        <begin position="84"/>
        <end position="99"/>
    </location>
</feature>
<feature type="region of interest" description="Disordered" evidence="1">
    <location>
        <begin position="27"/>
        <end position="189"/>
    </location>
</feature>
<organism evidence="2 3">
    <name type="scientific">Cyclotella atomus</name>
    <dbReference type="NCBI Taxonomy" id="382360"/>
    <lineage>
        <taxon>Eukaryota</taxon>
        <taxon>Sar</taxon>
        <taxon>Stramenopiles</taxon>
        <taxon>Ochrophyta</taxon>
        <taxon>Bacillariophyta</taxon>
        <taxon>Coscinodiscophyceae</taxon>
        <taxon>Thalassiosirophycidae</taxon>
        <taxon>Stephanodiscales</taxon>
        <taxon>Stephanodiscaceae</taxon>
        <taxon>Cyclotella</taxon>
    </lineage>
</organism>
<feature type="compositionally biased region" description="Polar residues" evidence="1">
    <location>
        <begin position="136"/>
        <end position="150"/>
    </location>
</feature>
<accession>A0ABD3NJ59</accession>
<reference evidence="2 3" key="1">
    <citation type="submission" date="2024-10" db="EMBL/GenBank/DDBJ databases">
        <title>Updated reference genomes for cyclostephanoid diatoms.</title>
        <authorList>
            <person name="Roberts W.R."/>
            <person name="Alverson A.J."/>
        </authorList>
    </citation>
    <scope>NUCLEOTIDE SEQUENCE [LARGE SCALE GENOMIC DNA]</scope>
    <source>
        <strain evidence="2 3">AJA010-31</strain>
    </source>
</reference>
<feature type="compositionally biased region" description="Basic and acidic residues" evidence="1">
    <location>
        <begin position="161"/>
        <end position="184"/>
    </location>
</feature>
<dbReference type="Gene3D" id="2.60.120.620">
    <property type="entry name" value="q2cbj1_9rhob like domain"/>
    <property type="match status" value="1"/>
</dbReference>
<evidence type="ECO:0000313" key="2">
    <source>
        <dbReference type="EMBL" id="KAL3773190.1"/>
    </source>
</evidence>
<feature type="compositionally biased region" description="Basic and acidic residues" evidence="1">
    <location>
        <begin position="40"/>
        <end position="57"/>
    </location>
</feature>
<dbReference type="Proteomes" id="UP001530400">
    <property type="component" value="Unassembled WGS sequence"/>
</dbReference>
<dbReference type="EMBL" id="JALLPJ020001243">
    <property type="protein sequence ID" value="KAL3773190.1"/>
    <property type="molecule type" value="Genomic_DNA"/>
</dbReference>
<gene>
    <name evidence="2" type="ORF">ACHAWO_006312</name>
</gene>
<name>A0ABD3NJ59_9STRA</name>
<keyword evidence="3" id="KW-1185">Reference proteome</keyword>
<comment type="caution">
    <text evidence="2">The sequence shown here is derived from an EMBL/GenBank/DDBJ whole genome shotgun (WGS) entry which is preliminary data.</text>
</comment>